<dbReference type="PANTHER" id="PTHR44591">
    <property type="entry name" value="STRESS RESPONSE REGULATOR PROTEIN 1"/>
    <property type="match status" value="1"/>
</dbReference>
<comment type="induction">
    <text evidence="2">By nitrogen starvation.</text>
</comment>
<dbReference type="InterPro" id="IPR050595">
    <property type="entry name" value="Bact_response_regulator"/>
</dbReference>
<keyword evidence="2" id="KW-0902">Two-component regulatory system</keyword>
<dbReference type="Pfam" id="PF00072">
    <property type="entry name" value="Response_reg"/>
    <property type="match status" value="1"/>
</dbReference>
<dbReference type="PANTHER" id="PTHR44591:SF23">
    <property type="entry name" value="CHEY SUBFAMILY"/>
    <property type="match status" value="1"/>
</dbReference>
<dbReference type="Gene3D" id="3.40.50.2300">
    <property type="match status" value="1"/>
</dbReference>
<reference evidence="5" key="1">
    <citation type="submission" date="2006-06" db="EMBL/GenBank/DDBJ databases">
        <title>Complete sequence of Trichodesmium erythraeum IMS101.</title>
        <authorList>
            <consortium name="US DOE Joint Genome Institute"/>
            <person name="Copeland A."/>
            <person name="Lucas S."/>
            <person name="Lapidus A."/>
            <person name="Barry K."/>
            <person name="Detter J.C."/>
            <person name="Glavina del Rio T."/>
            <person name="Hammon N."/>
            <person name="Israni S."/>
            <person name="Dalin E."/>
            <person name="Tice H."/>
            <person name="Pitluck S."/>
            <person name="Kiss H."/>
            <person name="Munk A.C."/>
            <person name="Brettin T."/>
            <person name="Bruce D."/>
            <person name="Han C."/>
            <person name="Tapia R."/>
            <person name="Gilna P."/>
            <person name="Schmutz J."/>
            <person name="Larimer F."/>
            <person name="Land M."/>
            <person name="Hauser L."/>
            <person name="Kyrpides N."/>
            <person name="Kim E."/>
            <person name="Richardson P."/>
        </authorList>
    </citation>
    <scope>NUCLEOTIDE SEQUENCE [LARGE SCALE GENOMIC DNA]</scope>
    <source>
        <strain evidence="5">IMS101</strain>
    </source>
</reference>
<dbReference type="RefSeq" id="WP_011610544.1">
    <property type="nucleotide sequence ID" value="NC_008312.1"/>
</dbReference>
<evidence type="ECO:0000256" key="1">
    <source>
        <dbReference type="ARBA" id="ARBA00022553"/>
    </source>
</evidence>
<dbReference type="InterPro" id="IPR011006">
    <property type="entry name" value="CheY-like_superfamily"/>
</dbReference>
<evidence type="ECO:0000256" key="3">
    <source>
        <dbReference type="PROSITE-ProRule" id="PRU00169"/>
    </source>
</evidence>
<dbReference type="KEGG" id="ter:Tery_0718"/>
<gene>
    <name evidence="5" type="ordered locus">Tery_0718</name>
</gene>
<dbReference type="GO" id="GO:0043158">
    <property type="term" value="P:heterocyst development"/>
    <property type="evidence" value="ECO:0007669"/>
    <property type="project" value="UniProtKB-KW"/>
</dbReference>
<evidence type="ECO:0000256" key="2">
    <source>
        <dbReference type="PIRNR" id="PIRNR005897"/>
    </source>
</evidence>
<dbReference type="eggNOG" id="COG3706">
    <property type="taxonomic scope" value="Bacteria"/>
</dbReference>
<organism evidence="5">
    <name type="scientific">Trichodesmium erythraeum (strain IMS101)</name>
    <dbReference type="NCBI Taxonomy" id="203124"/>
    <lineage>
        <taxon>Bacteria</taxon>
        <taxon>Bacillati</taxon>
        <taxon>Cyanobacteriota</taxon>
        <taxon>Cyanophyceae</taxon>
        <taxon>Oscillatoriophycideae</taxon>
        <taxon>Oscillatoriales</taxon>
        <taxon>Microcoleaceae</taxon>
        <taxon>Trichodesmium</taxon>
    </lineage>
</organism>
<evidence type="ECO:0000259" key="4">
    <source>
        <dbReference type="PROSITE" id="PS50110"/>
    </source>
</evidence>
<comment type="subcellular location">
    <subcellularLocation>
        <location evidence="2">Cell septum</location>
    </subcellularLocation>
</comment>
<protein>
    <recommendedName>
        <fullName evidence="2">Protein PatA</fullName>
    </recommendedName>
</protein>
<dbReference type="AlphaFoldDB" id="Q118C3"/>
<feature type="domain" description="Response regulatory" evidence="4">
    <location>
        <begin position="265"/>
        <end position="381"/>
    </location>
</feature>
<dbReference type="HOGENOM" id="CLU_031371_1_0_3"/>
<comment type="function">
    <text evidence="2">Controls heterocyst pattern formation.</text>
</comment>
<sequence length="388" mass="43877">MSANKQLIKLAKILDELSQLNATGKLLLNSLPKERQINLSYGRILYSTSEIHRVRRWERRVKLYCPKWNPITSQIQLQLEPYKPWEYLLLYDGISKNQITVAQAKAVIRTVTLEILFSISYYPDLIHKWEENPGSKSELSLGLSLSYSEIKPIFAKVAQIQYLSRKAGFENLNLNLVPVPKKPVASEALSGFGKYLQGDLTLWDIVCKLQKSILVVTHTLLPLVKKGLVQLQTISDLPGPNFTSSLAKTNSHKNRDKTIPKKKPLIACIDDSKVVAETLRKIVEPAGYNLIGIQDPIKGFVKIAEHKPDLIFLDLEMPNANGYNVYQFLHNTPAFKKIPVIILTSKNNLIDRSRAKLIGTADFLNKPPKPEAILKIIKKHLSVTPKFN</sequence>
<keyword evidence="2" id="KW-0364">Heterocyst</keyword>
<dbReference type="SUPFAM" id="SSF52172">
    <property type="entry name" value="CheY-like"/>
    <property type="match status" value="1"/>
</dbReference>
<feature type="modified residue" description="4-aspartylphosphate" evidence="3">
    <location>
        <position position="314"/>
    </location>
</feature>
<evidence type="ECO:0000313" key="5">
    <source>
        <dbReference type="EMBL" id="ABG50151.1"/>
    </source>
</evidence>
<dbReference type="InterPro" id="IPR001789">
    <property type="entry name" value="Sig_transdc_resp-reg_receiver"/>
</dbReference>
<dbReference type="GO" id="GO:0030428">
    <property type="term" value="C:cell septum"/>
    <property type="evidence" value="ECO:0007669"/>
    <property type="project" value="UniProtKB-SubCell"/>
</dbReference>
<dbReference type="PROSITE" id="PS50110">
    <property type="entry name" value="RESPONSE_REGULATORY"/>
    <property type="match status" value="1"/>
</dbReference>
<proteinExistence type="evidence at transcript level"/>
<dbReference type="PIRSF" id="PIRSF005897">
    <property type="entry name" value="RR_PatA"/>
    <property type="match status" value="1"/>
</dbReference>
<dbReference type="GO" id="GO:0000160">
    <property type="term" value="P:phosphorelay signal transduction system"/>
    <property type="evidence" value="ECO:0007669"/>
    <property type="project" value="UniProtKB-KW"/>
</dbReference>
<accession>Q118C3</accession>
<dbReference type="EMBL" id="CP000393">
    <property type="protein sequence ID" value="ABG50151.1"/>
    <property type="molecule type" value="Genomic_DNA"/>
</dbReference>
<dbReference type="STRING" id="203124.Tery_0718"/>
<dbReference type="SMART" id="SM00448">
    <property type="entry name" value="REC"/>
    <property type="match status" value="1"/>
</dbReference>
<name>Q118C3_TRIEI</name>
<keyword evidence="1 3" id="KW-0597">Phosphoprotein</keyword>
<dbReference type="OrthoDB" id="524459at2"/>
<dbReference type="InterPro" id="IPR024186">
    <property type="entry name" value="Sig_transdc_resp-reg_PatA"/>
</dbReference>